<dbReference type="Proteomes" id="UP000276254">
    <property type="component" value="Plasmid unnamed2"/>
</dbReference>
<dbReference type="InterPro" id="IPR012451">
    <property type="entry name" value="DUF1656"/>
</dbReference>
<evidence type="ECO:0000256" key="2">
    <source>
        <dbReference type="ARBA" id="ARBA00022692"/>
    </source>
</evidence>
<keyword evidence="6" id="KW-0614">Plasmid</keyword>
<organism evidence="6 7">
    <name type="scientific">Sphingomonas paeninsulae</name>
    <dbReference type="NCBI Taxonomy" id="2319844"/>
    <lineage>
        <taxon>Bacteria</taxon>
        <taxon>Pseudomonadati</taxon>
        <taxon>Pseudomonadota</taxon>
        <taxon>Alphaproteobacteria</taxon>
        <taxon>Sphingomonadales</taxon>
        <taxon>Sphingomonadaceae</taxon>
        <taxon>Sphingomonas</taxon>
    </lineage>
</organism>
<sequence>MIEELHLFGVYMPAALVWAVVAGVLAYCLRNLLQRLPFSQLLWHPGVLELALFATLWWALTFLADNFLSRALVS</sequence>
<dbReference type="KEGG" id="spha:D3Y57_00455"/>
<evidence type="ECO:0000256" key="4">
    <source>
        <dbReference type="ARBA" id="ARBA00023136"/>
    </source>
</evidence>
<geneLocation type="plasmid" evidence="6">
    <name>unnamed2</name>
</geneLocation>
<dbReference type="EMBL" id="CP032827">
    <property type="protein sequence ID" value="AYJ84612.1"/>
    <property type="molecule type" value="Genomic_DNA"/>
</dbReference>
<keyword evidence="1" id="KW-1003">Cell membrane</keyword>
<name>A0A494TAR2_SPHPE</name>
<keyword evidence="3 5" id="KW-1133">Transmembrane helix</keyword>
<evidence type="ECO:0000313" key="7">
    <source>
        <dbReference type="Proteomes" id="UP000276254"/>
    </source>
</evidence>
<keyword evidence="7" id="KW-1185">Reference proteome</keyword>
<reference evidence="6 7" key="1">
    <citation type="submission" date="2018-09" db="EMBL/GenBank/DDBJ databases">
        <title>Sphingomonas peninsula sp. nov., isolated from fildes peninsula, Antarctic soil.</title>
        <authorList>
            <person name="Yingchao G."/>
        </authorList>
    </citation>
    <scope>NUCLEOTIDE SEQUENCE [LARGE SCALE GENOMIC DNA]</scope>
    <source>
        <strain evidence="6 7">YZ-8</strain>
        <plasmid evidence="6 7">unnamed2</plasmid>
    </source>
</reference>
<evidence type="ECO:0000256" key="5">
    <source>
        <dbReference type="SAM" id="Phobius"/>
    </source>
</evidence>
<evidence type="ECO:0000256" key="3">
    <source>
        <dbReference type="ARBA" id="ARBA00022989"/>
    </source>
</evidence>
<evidence type="ECO:0000313" key="6">
    <source>
        <dbReference type="EMBL" id="AYJ84612.1"/>
    </source>
</evidence>
<keyword evidence="4 5" id="KW-0472">Membrane</keyword>
<feature type="transmembrane region" description="Helical" evidence="5">
    <location>
        <begin position="41"/>
        <end position="60"/>
    </location>
</feature>
<dbReference type="Pfam" id="PF07869">
    <property type="entry name" value="DUF1656"/>
    <property type="match status" value="1"/>
</dbReference>
<dbReference type="AlphaFoldDB" id="A0A494TAR2"/>
<proteinExistence type="predicted"/>
<protein>
    <submittedName>
        <fullName evidence="6">DUF1656 domain-containing protein</fullName>
    </submittedName>
</protein>
<accession>A0A494TAR2</accession>
<evidence type="ECO:0000256" key="1">
    <source>
        <dbReference type="ARBA" id="ARBA00022475"/>
    </source>
</evidence>
<feature type="transmembrane region" description="Helical" evidence="5">
    <location>
        <begin position="6"/>
        <end position="29"/>
    </location>
</feature>
<keyword evidence="2 5" id="KW-0812">Transmembrane</keyword>
<gene>
    <name evidence="6" type="ORF">D3Y57_00455</name>
</gene>
<dbReference type="RefSeq" id="WP_121150336.1">
    <property type="nucleotide sequence ID" value="NZ_CP032827.1"/>
</dbReference>